<dbReference type="InterPro" id="IPR011650">
    <property type="entry name" value="Peptidase_M20_dimer"/>
</dbReference>
<dbReference type="Pfam" id="PF01546">
    <property type="entry name" value="Peptidase_M20"/>
    <property type="match status" value="1"/>
</dbReference>
<dbReference type="PANTHER" id="PTHR43808:SF31">
    <property type="entry name" value="N-ACETYL-L-CITRULLINE DEACETYLASE"/>
    <property type="match status" value="1"/>
</dbReference>
<dbReference type="InterPro" id="IPR036264">
    <property type="entry name" value="Bact_exopeptidase_dim_dom"/>
</dbReference>
<evidence type="ECO:0000256" key="2">
    <source>
        <dbReference type="ARBA" id="ARBA00006746"/>
    </source>
</evidence>
<dbReference type="OrthoDB" id="9809784at2"/>
<evidence type="ECO:0000313" key="17">
    <source>
        <dbReference type="EMBL" id="SDJ01206.1"/>
    </source>
</evidence>
<feature type="binding site" evidence="15">
    <location>
        <position position="109"/>
    </location>
    <ligand>
        <name>Zn(2+)</name>
        <dbReference type="ChEBI" id="CHEBI:29105"/>
        <label>2</label>
    </ligand>
</feature>
<comment type="catalytic activity">
    <reaction evidence="14 15">
        <text>N-succinyl-(2S,6S)-2,6-diaminopimelate + H2O = (2S,6S)-2,6-diaminopimelate + succinate</text>
        <dbReference type="Rhea" id="RHEA:22608"/>
        <dbReference type="ChEBI" id="CHEBI:15377"/>
        <dbReference type="ChEBI" id="CHEBI:30031"/>
        <dbReference type="ChEBI" id="CHEBI:57609"/>
        <dbReference type="ChEBI" id="CHEBI:58087"/>
        <dbReference type="EC" id="3.5.1.18"/>
    </reaction>
</comment>
<dbReference type="InterPro" id="IPR050072">
    <property type="entry name" value="Peptidase_M20A"/>
</dbReference>
<feature type="binding site" evidence="15">
    <location>
        <position position="143"/>
    </location>
    <ligand>
        <name>Zn(2+)</name>
        <dbReference type="ChEBI" id="CHEBI:29105"/>
        <label>2</label>
    </ligand>
</feature>
<feature type="binding site" evidence="15">
    <location>
        <position position="360"/>
    </location>
    <ligand>
        <name>Zn(2+)</name>
        <dbReference type="ChEBI" id="CHEBI:29105"/>
        <label>2</label>
    </ligand>
</feature>
<dbReference type="Gene3D" id="3.40.630.10">
    <property type="entry name" value="Zn peptidases"/>
    <property type="match status" value="1"/>
</dbReference>
<keyword evidence="8 15" id="KW-0378">Hydrolase</keyword>
<protein>
    <recommendedName>
        <fullName evidence="5 15">Succinyl-diaminopimelate desuccinylase</fullName>
        <shortName evidence="15">SDAP desuccinylase</shortName>
        <ecNumber evidence="4 15">3.5.1.18</ecNumber>
    </recommendedName>
    <alternativeName>
        <fullName evidence="13 15">N-succinyl-LL-2,6-diaminoheptanedioate amidohydrolase</fullName>
    </alternativeName>
</protein>
<evidence type="ECO:0000256" key="1">
    <source>
        <dbReference type="ARBA" id="ARBA00005130"/>
    </source>
</evidence>
<dbReference type="InterPro" id="IPR001261">
    <property type="entry name" value="ArgE/DapE_CS"/>
</dbReference>
<dbReference type="InterPro" id="IPR002933">
    <property type="entry name" value="Peptidase_M20"/>
</dbReference>
<dbReference type="GO" id="GO:0009014">
    <property type="term" value="F:succinyl-diaminopimelate desuccinylase activity"/>
    <property type="evidence" value="ECO:0007669"/>
    <property type="project" value="UniProtKB-UniRule"/>
</dbReference>
<dbReference type="GO" id="GO:0006526">
    <property type="term" value="P:L-arginine biosynthetic process"/>
    <property type="evidence" value="ECO:0007669"/>
    <property type="project" value="TreeGrafter"/>
</dbReference>
<dbReference type="NCBIfam" id="NF009557">
    <property type="entry name" value="PRK13009.1"/>
    <property type="match status" value="1"/>
</dbReference>
<feature type="domain" description="Peptidase M20 dimerisation" evidence="16">
    <location>
        <begin position="184"/>
        <end position="288"/>
    </location>
</feature>
<evidence type="ECO:0000256" key="15">
    <source>
        <dbReference type="HAMAP-Rule" id="MF_01690"/>
    </source>
</evidence>
<dbReference type="SUPFAM" id="SSF55031">
    <property type="entry name" value="Bacterial exopeptidase dimerisation domain"/>
    <property type="match status" value="1"/>
</dbReference>
<dbReference type="EMBL" id="FNEB01000007">
    <property type="protein sequence ID" value="SDJ01206.1"/>
    <property type="molecule type" value="Genomic_DNA"/>
</dbReference>
<evidence type="ECO:0000256" key="7">
    <source>
        <dbReference type="ARBA" id="ARBA00022723"/>
    </source>
</evidence>
<evidence type="ECO:0000256" key="10">
    <source>
        <dbReference type="ARBA" id="ARBA00022915"/>
    </source>
</evidence>
<evidence type="ECO:0000256" key="14">
    <source>
        <dbReference type="ARBA" id="ARBA00051301"/>
    </source>
</evidence>
<evidence type="ECO:0000256" key="5">
    <source>
        <dbReference type="ARBA" id="ARBA00022391"/>
    </source>
</evidence>
<evidence type="ECO:0000256" key="4">
    <source>
        <dbReference type="ARBA" id="ARBA00011921"/>
    </source>
</evidence>
<comment type="similarity">
    <text evidence="2 15">Belongs to the peptidase M20A family. DapE subfamily.</text>
</comment>
<evidence type="ECO:0000256" key="8">
    <source>
        <dbReference type="ARBA" id="ARBA00022801"/>
    </source>
</evidence>
<feature type="active site" description="Proton acceptor" evidence="15">
    <location>
        <position position="142"/>
    </location>
</feature>
<dbReference type="PROSITE" id="PS00759">
    <property type="entry name" value="ARGE_DAPE_CPG2_2"/>
    <property type="match status" value="1"/>
</dbReference>
<dbReference type="CDD" id="cd03891">
    <property type="entry name" value="M20_DapE_proteobac"/>
    <property type="match status" value="1"/>
</dbReference>
<feature type="binding site" evidence="15">
    <location>
        <position position="171"/>
    </location>
    <ligand>
        <name>Zn(2+)</name>
        <dbReference type="ChEBI" id="CHEBI:29105"/>
        <label>1</label>
    </ligand>
</feature>
<reference evidence="17 18" key="1">
    <citation type="submission" date="2016-10" db="EMBL/GenBank/DDBJ databases">
        <authorList>
            <person name="de Groot N.N."/>
        </authorList>
    </citation>
    <scope>NUCLEOTIDE SEQUENCE [LARGE SCALE GENOMIC DNA]</scope>
    <source>
        <strain evidence="17 18">DSM 28010</strain>
    </source>
</reference>
<feature type="binding site" evidence="15">
    <location>
        <position position="75"/>
    </location>
    <ligand>
        <name>Zn(2+)</name>
        <dbReference type="ChEBI" id="CHEBI:29105"/>
        <label>1</label>
    </ligand>
</feature>
<dbReference type="UniPathway" id="UPA00034">
    <property type="reaction ID" value="UER00021"/>
</dbReference>
<dbReference type="EC" id="3.5.1.18" evidence="4 15"/>
<name>A0A1G8Q9G8_9RHOB</name>
<keyword evidence="11 15" id="KW-0457">Lysine biosynthesis</keyword>
<sequence>MPKDLPDRIDAADLTARLIRCPSVTPEEGGALALLQDLLEAAGFACARVDRGDVSNLFARWGAKGHGRTFGFNGHTDVVPVGDADAWSKPPFSGEVDADGVIWGRGATDMKSGVAAFAAAAVDFVRDTPPDGAIVLAITGDEEGDAVDGTTALLDWMEAQGERMSVCIVGEPTCPNRMGEMIKIGRRGSMNAHFTITGVQGHSAYPHRARNPLPAMARLMDRLASHELDQGTEHFDASTLAVVTIDTGNPATNVIPARCRSAVNIRFNDIHTGASLTDWLQQETDRVAEEFGVGIDMQIKISGEAFLTPPGPLSDLVSKAVEAETGVVPELSTTGGTSDARFVKSHCPVVEFGLVGHFMHQVDERVPSEQVHQLKGIYTRILRNYFAA</sequence>
<evidence type="ECO:0000256" key="12">
    <source>
        <dbReference type="ARBA" id="ARBA00023285"/>
    </source>
</evidence>
<dbReference type="Pfam" id="PF07687">
    <property type="entry name" value="M20_dimer"/>
    <property type="match status" value="1"/>
</dbReference>
<keyword evidence="18" id="KW-1185">Reference proteome</keyword>
<evidence type="ECO:0000259" key="16">
    <source>
        <dbReference type="Pfam" id="PF07687"/>
    </source>
</evidence>
<dbReference type="Proteomes" id="UP000199340">
    <property type="component" value="Unassembled WGS sequence"/>
</dbReference>
<evidence type="ECO:0000256" key="6">
    <source>
        <dbReference type="ARBA" id="ARBA00022605"/>
    </source>
</evidence>
<evidence type="ECO:0000313" key="18">
    <source>
        <dbReference type="Proteomes" id="UP000199340"/>
    </source>
</evidence>
<dbReference type="STRING" id="490829.SAMN05421850_107166"/>
<dbReference type="GO" id="GO:0008270">
    <property type="term" value="F:zinc ion binding"/>
    <property type="evidence" value="ECO:0007669"/>
    <property type="project" value="UniProtKB-UniRule"/>
</dbReference>
<dbReference type="PANTHER" id="PTHR43808">
    <property type="entry name" value="ACETYLORNITHINE DEACETYLASE"/>
    <property type="match status" value="1"/>
</dbReference>
<dbReference type="Gene3D" id="3.30.70.360">
    <property type="match status" value="1"/>
</dbReference>
<keyword evidence="7 15" id="KW-0479">Metal-binding</keyword>
<dbReference type="SUPFAM" id="SSF53187">
    <property type="entry name" value="Zn-dependent exopeptidases"/>
    <property type="match status" value="1"/>
</dbReference>
<comment type="pathway">
    <text evidence="1 15">Amino-acid biosynthesis; L-lysine biosynthesis via DAP pathway; LL-2,6-diaminopimelate from (S)-tetrahydrodipicolinate (succinylase route): step 3/3.</text>
</comment>
<organism evidence="17 18">
    <name type="scientific">Lutimaribacter saemankumensis</name>
    <dbReference type="NCBI Taxonomy" id="490829"/>
    <lineage>
        <taxon>Bacteria</taxon>
        <taxon>Pseudomonadati</taxon>
        <taxon>Pseudomonadota</taxon>
        <taxon>Alphaproteobacteria</taxon>
        <taxon>Rhodobacterales</taxon>
        <taxon>Roseobacteraceae</taxon>
        <taxon>Lutimaribacter</taxon>
    </lineage>
</organism>
<keyword evidence="12 15" id="KW-0170">Cobalt</keyword>
<dbReference type="NCBIfam" id="TIGR01246">
    <property type="entry name" value="dapE_proteo"/>
    <property type="match status" value="1"/>
</dbReference>
<gene>
    <name evidence="15" type="primary">dapE</name>
    <name evidence="17" type="ORF">SAMN05421850_107166</name>
</gene>
<dbReference type="RefSeq" id="WP_090029324.1">
    <property type="nucleotide sequence ID" value="NZ_FNEB01000007.1"/>
</dbReference>
<comment type="function">
    <text evidence="15">Catalyzes the hydrolysis of N-succinyl-L,L-diaminopimelic acid (SDAP), forming succinate and LL-2,6-diaminopimelate (DAP), an intermediate involved in the bacterial biosynthesis of lysine and meso-diaminopimelic acid, an essential component of bacterial cell walls.</text>
</comment>
<evidence type="ECO:0000256" key="9">
    <source>
        <dbReference type="ARBA" id="ARBA00022833"/>
    </source>
</evidence>
<dbReference type="GO" id="GO:0019877">
    <property type="term" value="P:diaminopimelate biosynthetic process"/>
    <property type="evidence" value="ECO:0007669"/>
    <property type="project" value="UniProtKB-UniRule"/>
</dbReference>
<dbReference type="GO" id="GO:0009089">
    <property type="term" value="P:lysine biosynthetic process via diaminopimelate"/>
    <property type="evidence" value="ECO:0007669"/>
    <property type="project" value="UniProtKB-UniRule"/>
</dbReference>
<keyword evidence="6 15" id="KW-0028">Amino-acid biosynthesis</keyword>
<comment type="subunit">
    <text evidence="3 15">Homodimer.</text>
</comment>
<dbReference type="GO" id="GO:0008777">
    <property type="term" value="F:acetylornithine deacetylase activity"/>
    <property type="evidence" value="ECO:0007669"/>
    <property type="project" value="TreeGrafter"/>
</dbReference>
<feature type="binding site" evidence="15">
    <location>
        <position position="109"/>
    </location>
    <ligand>
        <name>Zn(2+)</name>
        <dbReference type="ChEBI" id="CHEBI:29105"/>
        <label>1</label>
    </ligand>
</feature>
<comment type="cofactor">
    <cofactor evidence="15">
        <name>Zn(2+)</name>
        <dbReference type="ChEBI" id="CHEBI:29105"/>
    </cofactor>
    <cofactor evidence="15">
        <name>Co(2+)</name>
        <dbReference type="ChEBI" id="CHEBI:48828"/>
    </cofactor>
    <text evidence="15">Binds 2 Zn(2+) or Co(2+) ions per subunit.</text>
</comment>
<evidence type="ECO:0000256" key="11">
    <source>
        <dbReference type="ARBA" id="ARBA00023154"/>
    </source>
</evidence>
<dbReference type="GO" id="GO:0050897">
    <property type="term" value="F:cobalt ion binding"/>
    <property type="evidence" value="ECO:0007669"/>
    <property type="project" value="UniProtKB-UniRule"/>
</dbReference>
<keyword evidence="10 15" id="KW-0220">Diaminopimelate biosynthesis</keyword>
<proteinExistence type="inferred from homology"/>
<feature type="active site" evidence="15">
    <location>
        <position position="77"/>
    </location>
</feature>
<dbReference type="InterPro" id="IPR005941">
    <property type="entry name" value="DapE_proteobac"/>
</dbReference>
<keyword evidence="9 15" id="KW-0862">Zinc</keyword>
<dbReference type="AlphaFoldDB" id="A0A1G8Q9G8"/>
<evidence type="ECO:0000256" key="3">
    <source>
        <dbReference type="ARBA" id="ARBA00011738"/>
    </source>
</evidence>
<dbReference type="HAMAP" id="MF_01690">
    <property type="entry name" value="DapE"/>
    <property type="match status" value="1"/>
</dbReference>
<accession>A0A1G8Q9G8</accession>
<evidence type="ECO:0000256" key="13">
    <source>
        <dbReference type="ARBA" id="ARBA00031891"/>
    </source>
</evidence>